<protein>
    <submittedName>
        <fullName evidence="2">Uncharacterized protein</fullName>
    </submittedName>
</protein>
<reference evidence="2 3" key="1">
    <citation type="submission" date="2018-06" db="EMBL/GenBank/DDBJ databases">
        <authorList>
            <consortium name="Pathogen Informatics"/>
            <person name="Doyle S."/>
        </authorList>
    </citation>
    <scope>NUCLEOTIDE SEQUENCE [LARGE SCALE GENOMIC DNA]</scope>
    <source>
        <strain evidence="2 3">NCTC7582</strain>
    </source>
</reference>
<keyword evidence="1" id="KW-0472">Membrane</keyword>
<accession>A0A2X0Y0K3</accession>
<dbReference type="AlphaFoldDB" id="A0A2X0Y0K3"/>
<gene>
    <name evidence="2" type="ORF">NCTC7582_02401</name>
</gene>
<name>A0A2X0Y0K3_9BACI</name>
<evidence type="ECO:0000313" key="3">
    <source>
        <dbReference type="Proteomes" id="UP000251431"/>
    </source>
</evidence>
<evidence type="ECO:0000256" key="1">
    <source>
        <dbReference type="SAM" id="Phobius"/>
    </source>
</evidence>
<evidence type="ECO:0000313" key="2">
    <source>
        <dbReference type="EMBL" id="SPT99528.1"/>
    </source>
</evidence>
<keyword evidence="1" id="KW-1133">Transmembrane helix</keyword>
<dbReference type="EMBL" id="UAQE01000001">
    <property type="protein sequence ID" value="SPT99528.1"/>
    <property type="molecule type" value="Genomic_DNA"/>
</dbReference>
<sequence>MLSKRLILWIAAICLSISVLMLYSEYRTKNLLQDFLLNKDLLEIVNKITI</sequence>
<organism evidence="2 3">
    <name type="scientific">Lysinibacillus capsici</name>
    <dbReference type="NCBI Taxonomy" id="2115968"/>
    <lineage>
        <taxon>Bacteria</taxon>
        <taxon>Bacillati</taxon>
        <taxon>Bacillota</taxon>
        <taxon>Bacilli</taxon>
        <taxon>Bacillales</taxon>
        <taxon>Bacillaceae</taxon>
        <taxon>Lysinibacillus</taxon>
    </lineage>
</organism>
<keyword evidence="1" id="KW-0812">Transmembrane</keyword>
<dbReference type="Proteomes" id="UP000251431">
    <property type="component" value="Unassembled WGS sequence"/>
</dbReference>
<feature type="transmembrane region" description="Helical" evidence="1">
    <location>
        <begin position="6"/>
        <end position="23"/>
    </location>
</feature>
<proteinExistence type="predicted"/>